<evidence type="ECO:0000313" key="2">
    <source>
        <dbReference type="EMBL" id="GFO32140.1"/>
    </source>
</evidence>
<dbReference type="Proteomes" id="UP000735302">
    <property type="component" value="Unassembled WGS sequence"/>
</dbReference>
<reference evidence="2 3" key="1">
    <citation type="journal article" date="2021" name="Elife">
        <title>Chloroplast acquisition without the gene transfer in kleptoplastic sea slugs, Plakobranchus ocellatus.</title>
        <authorList>
            <person name="Maeda T."/>
            <person name="Takahashi S."/>
            <person name="Yoshida T."/>
            <person name="Shimamura S."/>
            <person name="Takaki Y."/>
            <person name="Nagai Y."/>
            <person name="Toyoda A."/>
            <person name="Suzuki Y."/>
            <person name="Arimoto A."/>
            <person name="Ishii H."/>
            <person name="Satoh N."/>
            <person name="Nishiyama T."/>
            <person name="Hasebe M."/>
            <person name="Maruyama T."/>
            <person name="Minagawa J."/>
            <person name="Obokata J."/>
            <person name="Shigenobu S."/>
        </authorList>
    </citation>
    <scope>NUCLEOTIDE SEQUENCE [LARGE SCALE GENOMIC DNA]</scope>
</reference>
<organism evidence="2 3">
    <name type="scientific">Plakobranchus ocellatus</name>
    <dbReference type="NCBI Taxonomy" id="259542"/>
    <lineage>
        <taxon>Eukaryota</taxon>
        <taxon>Metazoa</taxon>
        <taxon>Spiralia</taxon>
        <taxon>Lophotrochozoa</taxon>
        <taxon>Mollusca</taxon>
        <taxon>Gastropoda</taxon>
        <taxon>Heterobranchia</taxon>
        <taxon>Euthyneura</taxon>
        <taxon>Panpulmonata</taxon>
        <taxon>Sacoglossa</taxon>
        <taxon>Placobranchoidea</taxon>
        <taxon>Plakobranchidae</taxon>
        <taxon>Plakobranchus</taxon>
    </lineage>
</organism>
<dbReference type="AlphaFoldDB" id="A0AAV4CH03"/>
<keyword evidence="1" id="KW-0812">Transmembrane</keyword>
<keyword evidence="1" id="KW-0472">Membrane</keyword>
<evidence type="ECO:0000256" key="1">
    <source>
        <dbReference type="SAM" id="Phobius"/>
    </source>
</evidence>
<gene>
    <name evidence="2" type="ORF">PoB_005864500</name>
</gene>
<dbReference type="EMBL" id="BLXT01006566">
    <property type="protein sequence ID" value="GFO32140.1"/>
    <property type="molecule type" value="Genomic_DNA"/>
</dbReference>
<accession>A0AAV4CH03</accession>
<feature type="transmembrane region" description="Helical" evidence="1">
    <location>
        <begin position="76"/>
        <end position="98"/>
    </location>
</feature>
<keyword evidence="3" id="KW-1185">Reference proteome</keyword>
<comment type="caution">
    <text evidence="2">The sequence shown here is derived from an EMBL/GenBank/DDBJ whole genome shotgun (WGS) entry which is preliminary data.</text>
</comment>
<sequence>MTSVRLIKAMMKEGQKWGRSVANNSQWTTQVHSRHDEIISQSSSVHDTHTFHGISHSGKGASIGFKSNMQGPHLSIMQLLLTLLYLTIFCDLIYVLGIKYFSPWFSRKIGDGTKYKILHGGGCKRMQNVGASSYSPKSEKNLTLDYLWRRIKAEARHLQRVNSQHRTITEAMMETRLKARSLDRERSISRGKFRRLSIADQKIDMVRWAARISADHDPRAK</sequence>
<protein>
    <submittedName>
        <fullName evidence="2">Uncharacterized protein</fullName>
    </submittedName>
</protein>
<name>A0AAV4CH03_9GAST</name>
<evidence type="ECO:0000313" key="3">
    <source>
        <dbReference type="Proteomes" id="UP000735302"/>
    </source>
</evidence>
<proteinExistence type="predicted"/>
<keyword evidence="1" id="KW-1133">Transmembrane helix</keyword>